<dbReference type="InterPro" id="IPR019614">
    <property type="entry name" value="SAM-dep_methyl-trfase"/>
</dbReference>
<evidence type="ECO:0000256" key="2">
    <source>
        <dbReference type="ARBA" id="ARBA00022552"/>
    </source>
</evidence>
<comment type="catalytic activity">
    <reaction evidence="7">
        <text>guanosine(2069) in 23S rRNA + S-adenosyl-L-methionine = N(2)-methylguanosine(2069) in 23S rRNA + S-adenosyl-L-homocysteine + H(+)</text>
        <dbReference type="Rhea" id="RHEA:43772"/>
        <dbReference type="Rhea" id="RHEA-COMP:10688"/>
        <dbReference type="Rhea" id="RHEA-COMP:10689"/>
        <dbReference type="ChEBI" id="CHEBI:15378"/>
        <dbReference type="ChEBI" id="CHEBI:57856"/>
        <dbReference type="ChEBI" id="CHEBI:59789"/>
        <dbReference type="ChEBI" id="CHEBI:74269"/>
        <dbReference type="ChEBI" id="CHEBI:74481"/>
        <dbReference type="EC" id="2.1.1.264"/>
    </reaction>
</comment>
<dbReference type="PROSITE" id="PS00092">
    <property type="entry name" value="N6_MTASE"/>
    <property type="match status" value="1"/>
</dbReference>
<evidence type="ECO:0000256" key="8">
    <source>
        <dbReference type="PROSITE-ProRule" id="PRU00529"/>
    </source>
</evidence>
<dbReference type="PIRSF" id="PIRSF037618">
    <property type="entry name" value="RNA_Mtase_bacteria_prd"/>
    <property type="match status" value="1"/>
</dbReference>
<dbReference type="InterPro" id="IPR053943">
    <property type="entry name" value="RlmKL-like_Mtase_CS"/>
</dbReference>
<dbReference type="GO" id="GO:0052915">
    <property type="term" value="F:23S rRNA (guanine(2445)-N(2))-methyltransferase activity"/>
    <property type="evidence" value="ECO:0007669"/>
    <property type="project" value="UniProtKB-UniRule"/>
</dbReference>
<dbReference type="CDD" id="cd02440">
    <property type="entry name" value="AdoMet_MTases"/>
    <property type="match status" value="1"/>
</dbReference>
<dbReference type="InterPro" id="IPR029063">
    <property type="entry name" value="SAM-dependent_MTases_sf"/>
</dbReference>
<comment type="catalytic activity">
    <reaction evidence="7">
        <text>guanosine(2445) in 23S rRNA + S-adenosyl-L-methionine = N(2)-methylguanosine(2445) in 23S rRNA + S-adenosyl-L-homocysteine + H(+)</text>
        <dbReference type="Rhea" id="RHEA:42740"/>
        <dbReference type="Rhea" id="RHEA-COMP:10215"/>
        <dbReference type="Rhea" id="RHEA-COMP:10216"/>
        <dbReference type="ChEBI" id="CHEBI:15378"/>
        <dbReference type="ChEBI" id="CHEBI:57856"/>
        <dbReference type="ChEBI" id="CHEBI:59789"/>
        <dbReference type="ChEBI" id="CHEBI:74269"/>
        <dbReference type="ChEBI" id="CHEBI:74481"/>
        <dbReference type="EC" id="2.1.1.173"/>
    </reaction>
</comment>
<keyword evidence="11" id="KW-1185">Reference proteome</keyword>
<dbReference type="HAMAP" id="MF_01858">
    <property type="entry name" value="23SrRNA_methyltr_KL"/>
    <property type="match status" value="1"/>
</dbReference>
<dbReference type="GO" id="GO:0070043">
    <property type="term" value="F:rRNA (guanine-N7-)-methyltransferase activity"/>
    <property type="evidence" value="ECO:0007669"/>
    <property type="project" value="UniProtKB-UniRule"/>
</dbReference>
<dbReference type="Pfam" id="PF10672">
    <property type="entry name" value="Methyltrans_SAM"/>
    <property type="match status" value="1"/>
</dbReference>
<dbReference type="Pfam" id="PF01170">
    <property type="entry name" value="UPF0020"/>
    <property type="match status" value="1"/>
</dbReference>
<evidence type="ECO:0000256" key="1">
    <source>
        <dbReference type="ARBA" id="ARBA00022490"/>
    </source>
</evidence>
<dbReference type="CDD" id="cd11715">
    <property type="entry name" value="THUMP_AdoMetMT"/>
    <property type="match status" value="1"/>
</dbReference>
<dbReference type="SMART" id="SM00981">
    <property type="entry name" value="THUMP"/>
    <property type="match status" value="1"/>
</dbReference>
<dbReference type="EMBL" id="CP038017">
    <property type="protein sequence ID" value="QIV94579.1"/>
    <property type="molecule type" value="Genomic_DNA"/>
</dbReference>
<proteinExistence type="inferred from homology"/>
<dbReference type="InterPro" id="IPR004114">
    <property type="entry name" value="THUMP_dom"/>
</dbReference>
<dbReference type="Gene3D" id="3.30.750.80">
    <property type="entry name" value="RNA methyltransferase domain (HRMD) like"/>
    <property type="match status" value="1"/>
</dbReference>
<dbReference type="KEGG" id="afri:E3E15_04080"/>
<sequence length="718" mass="83236">MQNFTFFISCAKGLEILLKEELVSLKISAQEKLAGVEFEGSLEDAYKVCIHSRLASQVMLKIATQKVETQQELYGFISSINWNDYFEVDKAFKIIVSGNHYDFNNTMFVSQKTKDAIVDQFRNNFKDRPDVDTENPDNVIKLHLHKNFVNVYLCINLESLHRRSYRQSQGQAPLKENLAAAILIKAGWLEELKNDTPILVDPMCGSGTILIEAALMAKNIAPALLNDSFKVFNSKLHNQELWQDLLTKAKESVKTSKAIIQGYDIDNNILDKASKNISLAGFSDIITIKQQDIRDLKNVFPNTGLIVTNPPYGERLFGDRIADLLDAFNGFDERLYIDFQDWKVAILTNFYDSIKELQFRTTKRNKFYNGAIETILYQFEINEQSRFKHESQLEKNIRLAEASAAKSDEHMDFANKLQKNLKNLKPWLKQTAVECYRLYDADIPTFAVAVDIYGEKVFLQEYKADVTIDPNIAKQRFYQTIYQIHKVLSIPYENIYTRVRQRQKGKDQYQKSDSKNKFHIIKEFDAKFYVNFDDYLDTGIFLDHRKIRQLVAKAAKNKNLLNLFSYTCTASVHAALLGAKTTSVDMSNTYLEWGRQNFKLNNLDVSKHNFVQSDCISWLKSNTQKFDVIFLDPPTFSNSKRMDDVLDIQRDHELLVNLAMDSLKKNGILYFSNNYRRFKISESILNKYKCENIDKQCLSRDFLSNKNIHNCWAIEYKK</sequence>
<dbReference type="PANTHER" id="PTHR47313:SF1">
    <property type="entry name" value="RIBOSOMAL RNA LARGE SUBUNIT METHYLTRANSFERASE K_L"/>
    <property type="match status" value="1"/>
</dbReference>
<feature type="domain" description="THUMP" evidence="9">
    <location>
        <begin position="44"/>
        <end position="155"/>
    </location>
</feature>
<gene>
    <name evidence="10" type="primary">rlmKL</name>
    <name evidence="7" type="synonym">rlmL</name>
    <name evidence="10" type="ORF">E3E15_04080</name>
</gene>
<dbReference type="RefSeq" id="WP_172106687.1">
    <property type="nucleotide sequence ID" value="NZ_CP038017.1"/>
</dbReference>
<dbReference type="PANTHER" id="PTHR47313">
    <property type="entry name" value="RIBOSOMAL RNA LARGE SUBUNIT METHYLTRANSFERASE K/L"/>
    <property type="match status" value="1"/>
</dbReference>
<dbReference type="InterPro" id="IPR000241">
    <property type="entry name" value="RlmKL-like_Mtase"/>
</dbReference>
<dbReference type="EC" id="2.1.1.264" evidence="7"/>
<organism evidence="10 11">
    <name type="scientific">Allofrancisella frigidaquae</name>
    <dbReference type="NCBI Taxonomy" id="1085644"/>
    <lineage>
        <taxon>Bacteria</taxon>
        <taxon>Pseudomonadati</taxon>
        <taxon>Pseudomonadota</taxon>
        <taxon>Gammaproteobacteria</taxon>
        <taxon>Thiotrichales</taxon>
        <taxon>Francisellaceae</taxon>
        <taxon>Allofrancisella</taxon>
    </lineage>
</organism>
<evidence type="ECO:0000256" key="6">
    <source>
        <dbReference type="ARBA" id="ARBA00022884"/>
    </source>
</evidence>
<dbReference type="Gene3D" id="3.40.50.150">
    <property type="entry name" value="Vaccinia Virus protein VP39"/>
    <property type="match status" value="2"/>
</dbReference>
<keyword evidence="5 7" id="KW-0949">S-adenosyl-L-methionine</keyword>
<dbReference type="Proteomes" id="UP000503320">
    <property type="component" value="Chromosome"/>
</dbReference>
<keyword evidence="6 8" id="KW-0694">RNA-binding</keyword>
<evidence type="ECO:0000259" key="9">
    <source>
        <dbReference type="PROSITE" id="PS51165"/>
    </source>
</evidence>
<dbReference type="Gene3D" id="3.30.2130.30">
    <property type="match status" value="1"/>
</dbReference>
<protein>
    <recommendedName>
        <fullName evidence="7">Ribosomal RNA large subunit methyltransferase K/L</fullName>
    </recommendedName>
    <domain>
        <recommendedName>
            <fullName evidence="7">23S rRNA m2G2445 methyltransferase</fullName>
            <ecNumber evidence="7">2.1.1.173</ecNumber>
        </recommendedName>
        <alternativeName>
            <fullName evidence="7">rRNA (guanine-N(2)-)-methyltransferase RlmL</fullName>
        </alternativeName>
    </domain>
    <domain>
        <recommendedName>
            <fullName evidence="7">23S rRNA m7G2069 methyltransferase</fullName>
            <ecNumber evidence="7">2.1.1.264</ecNumber>
        </recommendedName>
        <alternativeName>
            <fullName evidence="7">rRNA (guanine-N(7)-)-methyltransferase RlmK</fullName>
        </alternativeName>
    </domain>
</protein>
<accession>A0A6M3HTU4</accession>
<comment type="function">
    <text evidence="7">Specifically methylates the guanine in position 2445 (m2G2445) and the guanine in position 2069 (m7G2069) of 23S rRNA.</text>
</comment>
<keyword evidence="1 7" id="KW-0963">Cytoplasm</keyword>
<dbReference type="AlphaFoldDB" id="A0A6M3HTU4"/>
<evidence type="ECO:0000256" key="7">
    <source>
        <dbReference type="HAMAP-Rule" id="MF_01858"/>
    </source>
</evidence>
<dbReference type="EC" id="2.1.1.173" evidence="7"/>
<name>A0A6M3HTU4_9GAMM</name>
<dbReference type="InterPro" id="IPR017244">
    <property type="entry name" value="23SrRNA_methyltr_KL"/>
</dbReference>
<keyword evidence="3 7" id="KW-0489">Methyltransferase</keyword>
<dbReference type="GO" id="GO:0005737">
    <property type="term" value="C:cytoplasm"/>
    <property type="evidence" value="ECO:0007669"/>
    <property type="project" value="UniProtKB-SubCell"/>
</dbReference>
<evidence type="ECO:0000313" key="10">
    <source>
        <dbReference type="EMBL" id="QIV94579.1"/>
    </source>
</evidence>
<dbReference type="PROSITE" id="PS51165">
    <property type="entry name" value="THUMP"/>
    <property type="match status" value="1"/>
</dbReference>
<evidence type="ECO:0000313" key="11">
    <source>
        <dbReference type="Proteomes" id="UP000503320"/>
    </source>
</evidence>
<dbReference type="GO" id="GO:0003723">
    <property type="term" value="F:RNA binding"/>
    <property type="evidence" value="ECO:0007669"/>
    <property type="project" value="UniProtKB-UniRule"/>
</dbReference>
<evidence type="ECO:0000256" key="5">
    <source>
        <dbReference type="ARBA" id="ARBA00022691"/>
    </source>
</evidence>
<keyword evidence="4 7" id="KW-0808">Transferase</keyword>
<comment type="similarity">
    <text evidence="7">Belongs to the methyltransferase superfamily. RlmKL family.</text>
</comment>
<dbReference type="Pfam" id="PF02926">
    <property type="entry name" value="THUMP"/>
    <property type="match status" value="1"/>
</dbReference>
<dbReference type="InterPro" id="IPR002052">
    <property type="entry name" value="DNA_methylase_N6_adenine_CS"/>
</dbReference>
<comment type="subcellular location">
    <subcellularLocation>
        <location evidence="7">Cytoplasm</location>
    </subcellularLocation>
</comment>
<dbReference type="Pfam" id="PF22020">
    <property type="entry name" value="RlmL_1st"/>
    <property type="match status" value="1"/>
</dbReference>
<evidence type="ECO:0000256" key="3">
    <source>
        <dbReference type="ARBA" id="ARBA00022603"/>
    </source>
</evidence>
<dbReference type="PROSITE" id="PS01261">
    <property type="entry name" value="UPF0020"/>
    <property type="match status" value="1"/>
</dbReference>
<keyword evidence="2 7" id="KW-0698">rRNA processing</keyword>
<dbReference type="NCBIfam" id="NF008748">
    <property type="entry name" value="PRK11783.1"/>
    <property type="match status" value="1"/>
</dbReference>
<reference evidence="10 11" key="1">
    <citation type="submission" date="2019-03" db="EMBL/GenBank/DDBJ databases">
        <title>Complete Genome Sequence of Allofrancisella frigidaquae Strain SYSU 10HL1970 Isolated from Water-Cooling Systems in China.</title>
        <authorList>
            <person name="Ohrman C."/>
            <person name="Uneklint I."/>
            <person name="Sjodin A."/>
        </authorList>
    </citation>
    <scope>NUCLEOTIDE SEQUENCE [LARGE SCALE GENOMIC DNA]</scope>
    <source>
        <strain evidence="10 11">SYSU 10HL1970</strain>
    </source>
</reference>
<dbReference type="InterPro" id="IPR054170">
    <property type="entry name" value="RlmL_1st"/>
</dbReference>
<dbReference type="SUPFAM" id="SSF53335">
    <property type="entry name" value="S-adenosyl-L-methionine-dependent methyltransferases"/>
    <property type="match status" value="2"/>
</dbReference>
<evidence type="ECO:0000256" key="4">
    <source>
        <dbReference type="ARBA" id="ARBA00022679"/>
    </source>
</evidence>